<dbReference type="PANTHER" id="PTHR30136:SF33">
    <property type="entry name" value="TRANSCRIPTIONAL REGULATORY PROTEIN"/>
    <property type="match status" value="1"/>
</dbReference>
<dbReference type="InterPro" id="IPR050707">
    <property type="entry name" value="HTH_MetabolicPath_Reg"/>
</dbReference>
<dbReference type="PROSITE" id="PS51077">
    <property type="entry name" value="HTH_ICLR"/>
    <property type="match status" value="1"/>
</dbReference>
<dbReference type="Proteomes" id="UP001218364">
    <property type="component" value="Unassembled WGS sequence"/>
</dbReference>
<proteinExistence type="predicted"/>
<dbReference type="Gene3D" id="3.30.450.40">
    <property type="match status" value="1"/>
</dbReference>
<keyword evidence="3" id="KW-0804">Transcription</keyword>
<reference evidence="6 7" key="1">
    <citation type="submission" date="2023-02" db="EMBL/GenBank/DDBJ databases">
        <title>Population genomics of bacteria associated with diatom.</title>
        <authorList>
            <person name="Xie J."/>
            <person name="Wang H."/>
        </authorList>
    </citation>
    <scope>NUCLEOTIDE SEQUENCE [LARGE SCALE GENOMIC DNA]</scope>
    <source>
        <strain evidence="6 7">PT47_8</strain>
    </source>
</reference>
<evidence type="ECO:0000259" key="5">
    <source>
        <dbReference type="PROSITE" id="PS51078"/>
    </source>
</evidence>
<comment type="caution">
    <text evidence="6">The sequence shown here is derived from an EMBL/GenBank/DDBJ whole genome shotgun (WGS) entry which is preliminary data.</text>
</comment>
<sequence>MTGLTHMAKEAPTDRRFATTLARGMSVLRAFRPSDDGLSNQELSERTGLPKSTVSRLTFTLQALGYLSHGHRHDRYRPGPALLALGNVAAASVSFVDTATDIMQPLADETGTLVLIGVRDDQKILLTKTWRPHQASSIWLEVGHRIPLTHSSSGQAQLAAQSDREFASYVDTYGEMVEDSDVTVASLREDAYSQLVARGFVIAGHGLRYASTVNAVSVPFRSHEFDEPVVFTCGATPEMLTVERMENEVGPKLQAAVRTLERMTGKSPALVQRG</sequence>
<dbReference type="PROSITE" id="PS51078">
    <property type="entry name" value="ICLR_ED"/>
    <property type="match status" value="1"/>
</dbReference>
<keyword evidence="2" id="KW-0238">DNA-binding</keyword>
<dbReference type="Gene3D" id="1.10.10.10">
    <property type="entry name" value="Winged helix-like DNA-binding domain superfamily/Winged helix DNA-binding domain"/>
    <property type="match status" value="1"/>
</dbReference>
<dbReference type="PANTHER" id="PTHR30136">
    <property type="entry name" value="HELIX-TURN-HELIX TRANSCRIPTIONAL REGULATOR, ICLR FAMILY"/>
    <property type="match status" value="1"/>
</dbReference>
<organism evidence="6 7">
    <name type="scientific">Phaeobacter gallaeciensis</name>
    <dbReference type="NCBI Taxonomy" id="60890"/>
    <lineage>
        <taxon>Bacteria</taxon>
        <taxon>Pseudomonadati</taxon>
        <taxon>Pseudomonadota</taxon>
        <taxon>Alphaproteobacteria</taxon>
        <taxon>Rhodobacterales</taxon>
        <taxon>Roseobacteraceae</taxon>
        <taxon>Phaeobacter</taxon>
    </lineage>
</organism>
<dbReference type="GO" id="GO:0045892">
    <property type="term" value="P:negative regulation of DNA-templated transcription"/>
    <property type="evidence" value="ECO:0007669"/>
    <property type="project" value="TreeGrafter"/>
</dbReference>
<dbReference type="InterPro" id="IPR005471">
    <property type="entry name" value="Tscrpt_reg_IclR_N"/>
</dbReference>
<dbReference type="InterPro" id="IPR036388">
    <property type="entry name" value="WH-like_DNA-bd_sf"/>
</dbReference>
<accession>A0AAW6KRZ2</accession>
<evidence type="ECO:0000313" key="6">
    <source>
        <dbReference type="EMBL" id="MDE4165342.1"/>
    </source>
</evidence>
<dbReference type="Pfam" id="PF01614">
    <property type="entry name" value="IclR_C"/>
    <property type="match status" value="1"/>
</dbReference>
<evidence type="ECO:0000313" key="7">
    <source>
        <dbReference type="Proteomes" id="UP001218364"/>
    </source>
</evidence>
<dbReference type="GO" id="GO:0003700">
    <property type="term" value="F:DNA-binding transcription factor activity"/>
    <property type="evidence" value="ECO:0007669"/>
    <property type="project" value="TreeGrafter"/>
</dbReference>
<dbReference type="Pfam" id="PF09339">
    <property type="entry name" value="HTH_IclR"/>
    <property type="match status" value="1"/>
</dbReference>
<evidence type="ECO:0000256" key="3">
    <source>
        <dbReference type="ARBA" id="ARBA00023163"/>
    </source>
</evidence>
<dbReference type="SMART" id="SM00346">
    <property type="entry name" value="HTH_ICLR"/>
    <property type="match status" value="1"/>
</dbReference>
<dbReference type="RefSeq" id="WP_237028378.1">
    <property type="nucleotide sequence ID" value="NZ_CP015124.1"/>
</dbReference>
<feature type="domain" description="IclR-ED" evidence="5">
    <location>
        <begin position="81"/>
        <end position="266"/>
    </location>
</feature>
<dbReference type="AlphaFoldDB" id="A0AAW6KRZ2"/>
<keyword evidence="1" id="KW-0805">Transcription regulation</keyword>
<dbReference type="GO" id="GO:0003677">
    <property type="term" value="F:DNA binding"/>
    <property type="evidence" value="ECO:0007669"/>
    <property type="project" value="UniProtKB-KW"/>
</dbReference>
<evidence type="ECO:0000259" key="4">
    <source>
        <dbReference type="PROSITE" id="PS51077"/>
    </source>
</evidence>
<dbReference type="SUPFAM" id="SSF46785">
    <property type="entry name" value="Winged helix' DNA-binding domain"/>
    <property type="match status" value="1"/>
</dbReference>
<dbReference type="InterPro" id="IPR036390">
    <property type="entry name" value="WH_DNA-bd_sf"/>
</dbReference>
<dbReference type="InterPro" id="IPR029016">
    <property type="entry name" value="GAF-like_dom_sf"/>
</dbReference>
<feature type="domain" description="HTH iclR-type" evidence="4">
    <location>
        <begin position="18"/>
        <end position="80"/>
    </location>
</feature>
<protein>
    <submittedName>
        <fullName evidence="6">IclR family transcriptional regulator</fullName>
    </submittedName>
</protein>
<evidence type="ECO:0000256" key="2">
    <source>
        <dbReference type="ARBA" id="ARBA00023125"/>
    </source>
</evidence>
<dbReference type="SUPFAM" id="SSF55781">
    <property type="entry name" value="GAF domain-like"/>
    <property type="match status" value="1"/>
</dbReference>
<gene>
    <name evidence="6" type="ORF">PXK24_06530</name>
</gene>
<evidence type="ECO:0000256" key="1">
    <source>
        <dbReference type="ARBA" id="ARBA00023015"/>
    </source>
</evidence>
<dbReference type="EMBL" id="JARCJK010000002">
    <property type="protein sequence ID" value="MDE4165342.1"/>
    <property type="molecule type" value="Genomic_DNA"/>
</dbReference>
<name>A0AAW6KRZ2_9RHOB</name>
<dbReference type="InterPro" id="IPR014757">
    <property type="entry name" value="Tscrpt_reg_IclR_C"/>
</dbReference>